<protein>
    <recommendedName>
        <fullName evidence="4">LPS export ABC transporter periplasmic protein LptC</fullName>
    </recommendedName>
</protein>
<accession>A0A9W5F0L5</accession>
<keyword evidence="3" id="KW-1185">Reference proteome</keyword>
<gene>
    <name evidence="2" type="ORF">AGR2A_Cc30139</name>
</gene>
<dbReference type="Pfam" id="PF06835">
    <property type="entry name" value="LptC"/>
    <property type="match status" value="1"/>
</dbReference>
<keyword evidence="1" id="KW-0812">Transmembrane</keyword>
<reference evidence="2 3" key="1">
    <citation type="submission" date="2016-01" db="EMBL/GenBank/DDBJ databases">
        <authorList>
            <person name="Regsiter A."/>
            <person name="william w."/>
        </authorList>
    </citation>
    <scope>NUCLEOTIDE SEQUENCE [LARGE SCALE GENOMIC DNA]</scope>
    <source>
        <strain evidence="2 3">CFBP 5494</strain>
    </source>
</reference>
<feature type="transmembrane region" description="Helical" evidence="1">
    <location>
        <begin position="51"/>
        <end position="74"/>
    </location>
</feature>
<evidence type="ECO:0008006" key="4">
    <source>
        <dbReference type="Google" id="ProtNLM"/>
    </source>
</evidence>
<dbReference type="AlphaFoldDB" id="A0A9W5F0L5"/>
<dbReference type="Proteomes" id="UP000191933">
    <property type="component" value="Unassembled WGS sequence"/>
</dbReference>
<evidence type="ECO:0000256" key="1">
    <source>
        <dbReference type="SAM" id="Phobius"/>
    </source>
</evidence>
<organism evidence="2 3">
    <name type="scientific">Agrobacterium genomosp. 2 str. CFBP 5494</name>
    <dbReference type="NCBI Taxonomy" id="1183436"/>
    <lineage>
        <taxon>Bacteria</taxon>
        <taxon>Pseudomonadati</taxon>
        <taxon>Pseudomonadota</taxon>
        <taxon>Alphaproteobacteria</taxon>
        <taxon>Hyphomicrobiales</taxon>
        <taxon>Rhizobiaceae</taxon>
        <taxon>Rhizobium/Agrobacterium group</taxon>
        <taxon>Agrobacterium</taxon>
        <taxon>Agrobacterium tumefaciens complex</taxon>
    </lineage>
</organism>
<dbReference type="EMBL" id="FBVY01000014">
    <property type="protein sequence ID" value="CUW91949.1"/>
    <property type="molecule type" value="Genomic_DNA"/>
</dbReference>
<keyword evidence="1" id="KW-1133">Transmembrane helix</keyword>
<proteinExistence type="predicted"/>
<evidence type="ECO:0000313" key="2">
    <source>
        <dbReference type="EMBL" id="CUW91949.1"/>
    </source>
</evidence>
<comment type="caution">
    <text evidence="2">The sequence shown here is derived from an EMBL/GenBank/DDBJ whole genome shotgun (WGS) entry which is preliminary data.</text>
</comment>
<sequence>MRLKGAEKHSGPALMLERLREPAPAFPLPNDQNGAYGRALRHSARVKRLKIILPLAAAIVSLAFIAVSVIRTWAPEEVSLESARIEDGKIVMEKPAVAGRNEKGIDYSMNADRALQDIANPNLMTLEKVLAAVPVNDSVAQVIAQEGIFDRATNKLKMTAPFDINLSNGIQAKFQSAEVDLKAGKMSSQQPVSIKTNDGSIVAQSIDIADNGKTITFSGQVRARIAASNIKNEGK</sequence>
<keyword evidence="1" id="KW-0472">Membrane</keyword>
<name>A0A9W5F0L5_9HYPH</name>
<dbReference type="InterPro" id="IPR010664">
    <property type="entry name" value="LipoPS_assembly_LptC-rel"/>
</dbReference>
<evidence type="ECO:0000313" key="3">
    <source>
        <dbReference type="Proteomes" id="UP000191933"/>
    </source>
</evidence>